<dbReference type="SUPFAM" id="SSF51735">
    <property type="entry name" value="NAD(P)-binding Rossmann-fold domains"/>
    <property type="match status" value="4"/>
</dbReference>
<reference evidence="3" key="1">
    <citation type="submission" date="2015-04" db="UniProtKB">
        <authorList>
            <consortium name="EnsemblPlants"/>
        </authorList>
    </citation>
    <scope>IDENTIFICATION</scope>
    <source>
        <strain evidence="3">SL10</strain>
    </source>
</reference>
<dbReference type="Proteomes" id="UP000006591">
    <property type="component" value="Chromosome 9"/>
</dbReference>
<dbReference type="FunFam" id="3.40.50.720:FF:000219">
    <property type="entry name" value="Cinnamoyl-CoA reductase 1"/>
    <property type="match status" value="1"/>
</dbReference>
<organism evidence="3">
    <name type="scientific">Oryza nivara</name>
    <name type="common">Indian wild rice</name>
    <name type="synonym">Oryza sativa f. spontanea</name>
    <dbReference type="NCBI Taxonomy" id="4536"/>
    <lineage>
        <taxon>Eukaryota</taxon>
        <taxon>Viridiplantae</taxon>
        <taxon>Streptophyta</taxon>
        <taxon>Embryophyta</taxon>
        <taxon>Tracheophyta</taxon>
        <taxon>Spermatophyta</taxon>
        <taxon>Magnoliopsida</taxon>
        <taxon>Liliopsida</taxon>
        <taxon>Poales</taxon>
        <taxon>Poaceae</taxon>
        <taxon>BOP clade</taxon>
        <taxon>Oryzoideae</taxon>
        <taxon>Oryzeae</taxon>
        <taxon>Oryzinae</taxon>
        <taxon>Oryza</taxon>
    </lineage>
</organism>
<dbReference type="InterPro" id="IPR001509">
    <property type="entry name" value="Epimerase_deHydtase"/>
</dbReference>
<dbReference type="CDD" id="cd08958">
    <property type="entry name" value="FR_SDR_e"/>
    <property type="match status" value="3"/>
</dbReference>
<name>A0A0E0ILM2_ORYNI</name>
<dbReference type="Gene3D" id="3.40.50.720">
    <property type="entry name" value="NAD(P)-binding Rossmann-like Domain"/>
    <property type="match status" value="4"/>
</dbReference>
<dbReference type="InterPro" id="IPR050425">
    <property type="entry name" value="NAD(P)_dehydrat-like"/>
</dbReference>
<accession>A0A0E0ILM2</accession>
<evidence type="ECO:0000256" key="1">
    <source>
        <dbReference type="ARBA" id="ARBA00023002"/>
    </source>
</evidence>
<dbReference type="EnsemblPlants" id="ONIVA09G15530.1">
    <property type="protein sequence ID" value="ONIVA09G15530.1"/>
    <property type="gene ID" value="ONIVA09G15530"/>
</dbReference>
<evidence type="ECO:0000259" key="2">
    <source>
        <dbReference type="Pfam" id="PF01370"/>
    </source>
</evidence>
<dbReference type="AlphaFoldDB" id="A0A0E0ILM2"/>
<dbReference type="STRING" id="4536.A0A0E0ILM2"/>
<dbReference type="OMA" id="RNICMEK"/>
<dbReference type="PANTHER" id="PTHR10366">
    <property type="entry name" value="NAD DEPENDENT EPIMERASE/DEHYDRATASE"/>
    <property type="match status" value="1"/>
</dbReference>
<protein>
    <recommendedName>
        <fullName evidence="2">NAD-dependent epimerase/dehydratase domain-containing protein</fullName>
    </recommendedName>
</protein>
<dbReference type="Gramene" id="ONIVA09G15530.1">
    <property type="protein sequence ID" value="ONIVA09G15530.1"/>
    <property type="gene ID" value="ONIVA09G15530"/>
</dbReference>
<feature type="domain" description="NAD-dependent epimerase/dehydratase" evidence="2">
    <location>
        <begin position="13"/>
        <end position="245"/>
    </location>
</feature>
<dbReference type="Pfam" id="PF01370">
    <property type="entry name" value="Epimerase"/>
    <property type="match status" value="4"/>
</dbReference>
<evidence type="ECO:0000313" key="3">
    <source>
        <dbReference type="EnsemblPlants" id="ONIVA09G15530.1"/>
    </source>
</evidence>
<evidence type="ECO:0000313" key="4">
    <source>
        <dbReference type="Proteomes" id="UP000006591"/>
    </source>
</evidence>
<dbReference type="FunFam" id="3.40.50.720:FF:001191">
    <property type="entry name" value="Os01g0828100 protein"/>
    <property type="match status" value="1"/>
</dbReference>
<reference evidence="3" key="2">
    <citation type="submission" date="2018-04" db="EMBL/GenBank/DDBJ databases">
        <title>OnivRS2 (Oryza nivara Reference Sequence Version 2).</title>
        <authorList>
            <person name="Zhang J."/>
            <person name="Kudrna D."/>
            <person name="Lee S."/>
            <person name="Talag J."/>
            <person name="Rajasekar S."/>
            <person name="Welchert J."/>
            <person name="Hsing Y.-I."/>
            <person name="Wing R.A."/>
        </authorList>
    </citation>
    <scope>NUCLEOTIDE SEQUENCE [LARGE SCALE GENOMIC DNA]</scope>
    <source>
        <strain evidence="3">SL10</strain>
    </source>
</reference>
<feature type="domain" description="NAD-dependent epimerase/dehydratase" evidence="2">
    <location>
        <begin position="289"/>
        <end position="528"/>
    </location>
</feature>
<dbReference type="FunFam" id="3.40.50.720:FF:000085">
    <property type="entry name" value="Dihydroflavonol reductase"/>
    <property type="match status" value="1"/>
</dbReference>
<dbReference type="GO" id="GO:0016616">
    <property type="term" value="F:oxidoreductase activity, acting on the CH-OH group of donors, NAD or NADP as acceptor"/>
    <property type="evidence" value="ECO:0007669"/>
    <property type="project" value="TreeGrafter"/>
</dbReference>
<keyword evidence="1" id="KW-0560">Oxidoreductase</keyword>
<sequence>MAAMASPPPTTRVCVTGAGGFIGSWLVKLLLSRGYAVHATLRDPCDPKNAHLKQLDGASEMLSLFKADVLDAGELSAAIAGCEGVFHVASPVPGDKIVDPELEVMAPAVKGTLNVLEVCSSSKKVQKVVVVSSTAAVHYNPNWPPGKPKDESCWSDRKICMEKKEWYSASKVIAEKMALEYAEKKGLNVVTVCPCLVFGPQLQPTVNTSNELLIYITKGGPNVMRNMLLHIVDVRDVAEALILSLGWKPRKLEETLTDSIEYYEKTGILQDAGGRPCMTPPPPPPRRLVCVTGAGGFIGSWLVKLLLSRGYAVHATVRDPHDPKNAFLKQLENAPENLRLFKADVLDGGSLTAAFAGCEGVFHPATPVPEEKTKEMLDPAVKGTRNVLEACSAAGVQKLVVVSSIGAVCFNPSLPRDRIIDETCWSDKKSCKENENWYCLAKTEAEEMALEYSEKNGLHVITVCPALVLGPTVADCATQHQQQSYPLCHESFGCNPGGPDAIGNTFFPIVDVRDVADALLLVYNKAGPSERYICSQEQMDTKDILDLMKSMYPNYSYTFKVVDVDTRVGLTSEKLKKLGWKPRKLEETLVDSMTPPPPPPRRPVCVTGAGGFTGSWLVKLLLSRGYAVHATLRDPDDPKNAFLKQLENAPENLRLFKADVLDGGSLTAAFAGCEGVFHPATPVPEHKTVDPEKEMLAPAVKGTRNVLEACSAASVQKLVVVSSICAVCFNPSLPRDRLIDETCWSDKKSCKENENWYCLAKTEAEEMALEYSEKNGLHVITVCPALVLGPTVADCATQHQQQRGPDALSNKFFPIVYVRDVADALLLVYDKAGPSERYICSQEQMDMRDLLDLMKSMYPNYSYTAKVVDVDMTTSVELTSEKLKKLGWKPRKLEETLVDSVESYKKAGFVDDEPCRLPHLYRAPDAQESSMVIIRVLVSDDPRDAFLKQLDIGSGNLHLFKADELNGDALTVAFAGCEGVFHTGTSVPEDETKEMMVPAVKGTKNVLEACSASETRHGLLHWCCVLYPSWPQDRVRDETCWSDKEFCRENKNWYSFAKTEAEEIALEYSEKNGLHVITVCPALVFGPLLHTMQLNTSSRVLLYIMKGRPDVVNNNFWPIVDVRDCIMYDKSGPCERYICAQDQMDMKDLVDLMKSMYPNCSYSFKEQALSVLCSKHEHDLSSSSLSVFFSLVRLVDVGNKVELTSEKPKKLGWKPRKLEETLADSVESYKKAGLVDDEPCRLPMFTVCLIPRSEH</sequence>
<feature type="domain" description="NAD-dependent epimerase/dehydratase" evidence="2">
    <location>
        <begin position="604"/>
        <end position="834"/>
    </location>
</feature>
<dbReference type="eggNOG" id="KOG1502">
    <property type="taxonomic scope" value="Eukaryota"/>
</dbReference>
<dbReference type="HOGENOM" id="CLU_002480_0_0_1"/>
<keyword evidence="4" id="KW-1185">Reference proteome</keyword>
<dbReference type="FunFam" id="3.40.50.720:FF:001049">
    <property type="entry name" value="NAD(P)-binding Rossmann-fold superfamily protein"/>
    <property type="match status" value="1"/>
</dbReference>
<proteinExistence type="predicted"/>
<dbReference type="InterPro" id="IPR036291">
    <property type="entry name" value="NAD(P)-bd_dom_sf"/>
</dbReference>
<feature type="domain" description="NAD-dependent epimerase/dehydratase" evidence="2">
    <location>
        <begin position="952"/>
        <end position="1095"/>
    </location>
</feature>
<dbReference type="PANTHER" id="PTHR10366:SF500">
    <property type="entry name" value="OS09G0491852 PROTEIN"/>
    <property type="match status" value="1"/>
</dbReference>